<evidence type="ECO:0000313" key="3">
    <source>
        <dbReference type="Proteomes" id="UP001184150"/>
    </source>
</evidence>
<comment type="caution">
    <text evidence="2">The sequence shown here is derived from an EMBL/GenBank/DDBJ whole genome shotgun (WGS) entry which is preliminary data.</text>
</comment>
<dbReference type="RefSeq" id="WP_309804913.1">
    <property type="nucleotide sequence ID" value="NZ_JAVDRD010000003.1"/>
</dbReference>
<sequence length="172" mass="18448">MEHPPFQSFRAGQSLDSAPRDPLREQARQTVQGGPPPLLPGGASDVLGADRLAARARLAGMSPLDTVWMALHEAARSVAVLAGRPPEPLRPDVRNFPAIMRATGGWRADQARDGIEDLAAVLQPGLRALIAAQGRATPEALRQAAQALWQEFDAARAALLDLIPPLNLRPQR</sequence>
<keyword evidence="3" id="KW-1185">Reference proteome</keyword>
<evidence type="ECO:0000313" key="2">
    <source>
        <dbReference type="EMBL" id="MDR6510872.1"/>
    </source>
</evidence>
<organism evidence="2 3">
    <name type="scientific">Novosphingobium capsulatum</name>
    <dbReference type="NCBI Taxonomy" id="13688"/>
    <lineage>
        <taxon>Bacteria</taxon>
        <taxon>Pseudomonadati</taxon>
        <taxon>Pseudomonadota</taxon>
        <taxon>Alphaproteobacteria</taxon>
        <taxon>Sphingomonadales</taxon>
        <taxon>Sphingomonadaceae</taxon>
        <taxon>Novosphingobium</taxon>
    </lineage>
</organism>
<dbReference type="EMBL" id="JAVDRD010000003">
    <property type="protein sequence ID" value="MDR6510872.1"/>
    <property type="molecule type" value="Genomic_DNA"/>
</dbReference>
<evidence type="ECO:0000256" key="1">
    <source>
        <dbReference type="SAM" id="MobiDB-lite"/>
    </source>
</evidence>
<protein>
    <submittedName>
        <fullName evidence="2">Uncharacterized protein</fullName>
    </submittedName>
</protein>
<dbReference type="Proteomes" id="UP001184150">
    <property type="component" value="Unassembled WGS sequence"/>
</dbReference>
<reference evidence="2 3" key="1">
    <citation type="submission" date="2023-07" db="EMBL/GenBank/DDBJ databases">
        <title>Sorghum-associated microbial communities from plants grown in Nebraska, USA.</title>
        <authorList>
            <person name="Schachtman D."/>
        </authorList>
    </citation>
    <scope>NUCLEOTIDE SEQUENCE [LARGE SCALE GENOMIC DNA]</scope>
    <source>
        <strain evidence="2 3">DS1027</strain>
    </source>
</reference>
<accession>A0ABU1MLG1</accession>
<feature type="region of interest" description="Disordered" evidence="1">
    <location>
        <begin position="1"/>
        <end position="41"/>
    </location>
</feature>
<name>A0ABU1MLG1_9SPHN</name>
<gene>
    <name evidence="2" type="ORF">J2792_001738</name>
</gene>
<proteinExistence type="predicted"/>
<feature type="compositionally biased region" description="Basic and acidic residues" evidence="1">
    <location>
        <begin position="18"/>
        <end position="27"/>
    </location>
</feature>